<dbReference type="Proteomes" id="UP000308600">
    <property type="component" value="Unassembled WGS sequence"/>
</dbReference>
<sequence length="359" mass="39793">MSEPAPVAAIPASEVAQNPTTEPPPYADAEPAEAPSTREVSAVEQKEEAIPTTSTGPAAGIPPADNSGPSVPAEAPPTEKPEDTPEEMEQQTPLTRHFTPAEWAALKEFRKELPAALKDAYPERENAETTPFTLYGVTIDPLKPAEDPRVSVILMKFLRARNLHHGEARVMLVATLRWREEFDVEAALKEEFPEGVFGKVGHVFGEDREGRPVVYNLYGGNKDLKAVFGDVQRFLRWRVALMERCVRQLDFLEIDQTVQVHDYEGVSLTSRDANSKQAASEATSIFQNHYPEFLHRKFFINVPTLLNWIFWAFKPLISANTLAKMSVVGTGKHAISRALLPVIPAENLPQRYGGDAVAF</sequence>
<organism evidence="1 2">
    <name type="scientific">Pluteus cervinus</name>
    <dbReference type="NCBI Taxonomy" id="181527"/>
    <lineage>
        <taxon>Eukaryota</taxon>
        <taxon>Fungi</taxon>
        <taxon>Dikarya</taxon>
        <taxon>Basidiomycota</taxon>
        <taxon>Agaricomycotina</taxon>
        <taxon>Agaricomycetes</taxon>
        <taxon>Agaricomycetidae</taxon>
        <taxon>Agaricales</taxon>
        <taxon>Pluteineae</taxon>
        <taxon>Pluteaceae</taxon>
        <taxon>Pluteus</taxon>
    </lineage>
</organism>
<evidence type="ECO:0000313" key="2">
    <source>
        <dbReference type="Proteomes" id="UP000308600"/>
    </source>
</evidence>
<keyword evidence="2" id="KW-1185">Reference proteome</keyword>
<evidence type="ECO:0000313" key="1">
    <source>
        <dbReference type="EMBL" id="TFK74982.1"/>
    </source>
</evidence>
<accession>A0ACD3BBJ7</accession>
<gene>
    <name evidence="1" type="ORF">BDN72DRAFT_874844</name>
</gene>
<dbReference type="EMBL" id="ML208265">
    <property type="protein sequence ID" value="TFK74982.1"/>
    <property type="molecule type" value="Genomic_DNA"/>
</dbReference>
<protein>
    <submittedName>
        <fullName evidence="1">CRAL/TRIO domain-containing protein</fullName>
    </submittedName>
</protein>
<reference evidence="1 2" key="1">
    <citation type="journal article" date="2019" name="Nat. Ecol. Evol.">
        <title>Megaphylogeny resolves global patterns of mushroom evolution.</title>
        <authorList>
            <person name="Varga T."/>
            <person name="Krizsan K."/>
            <person name="Foldi C."/>
            <person name="Dima B."/>
            <person name="Sanchez-Garcia M."/>
            <person name="Sanchez-Ramirez S."/>
            <person name="Szollosi G.J."/>
            <person name="Szarkandi J.G."/>
            <person name="Papp V."/>
            <person name="Albert L."/>
            <person name="Andreopoulos W."/>
            <person name="Angelini C."/>
            <person name="Antonin V."/>
            <person name="Barry K.W."/>
            <person name="Bougher N.L."/>
            <person name="Buchanan P."/>
            <person name="Buyck B."/>
            <person name="Bense V."/>
            <person name="Catcheside P."/>
            <person name="Chovatia M."/>
            <person name="Cooper J."/>
            <person name="Damon W."/>
            <person name="Desjardin D."/>
            <person name="Finy P."/>
            <person name="Geml J."/>
            <person name="Haridas S."/>
            <person name="Hughes K."/>
            <person name="Justo A."/>
            <person name="Karasinski D."/>
            <person name="Kautmanova I."/>
            <person name="Kiss B."/>
            <person name="Kocsube S."/>
            <person name="Kotiranta H."/>
            <person name="LaButti K.M."/>
            <person name="Lechner B.E."/>
            <person name="Liimatainen K."/>
            <person name="Lipzen A."/>
            <person name="Lukacs Z."/>
            <person name="Mihaltcheva S."/>
            <person name="Morgado L.N."/>
            <person name="Niskanen T."/>
            <person name="Noordeloos M.E."/>
            <person name="Ohm R.A."/>
            <person name="Ortiz-Santana B."/>
            <person name="Ovrebo C."/>
            <person name="Racz N."/>
            <person name="Riley R."/>
            <person name="Savchenko A."/>
            <person name="Shiryaev A."/>
            <person name="Soop K."/>
            <person name="Spirin V."/>
            <person name="Szebenyi C."/>
            <person name="Tomsovsky M."/>
            <person name="Tulloss R.E."/>
            <person name="Uehling J."/>
            <person name="Grigoriev I.V."/>
            <person name="Vagvolgyi C."/>
            <person name="Papp T."/>
            <person name="Martin F.M."/>
            <person name="Miettinen O."/>
            <person name="Hibbett D.S."/>
            <person name="Nagy L.G."/>
        </authorList>
    </citation>
    <scope>NUCLEOTIDE SEQUENCE [LARGE SCALE GENOMIC DNA]</scope>
    <source>
        <strain evidence="1 2">NL-1719</strain>
    </source>
</reference>
<name>A0ACD3BBJ7_9AGAR</name>
<proteinExistence type="predicted"/>